<sequence length="540" mass="60496">MLVHPENHGLEPASSFISFCIAISAVLHVSGYSSGPPNILLLFPDQWRFDFDGRNSTNGPRGQLPSKENQHLPLKLPNIRKLTREGTHFLHCYTPSPLCAPGRASVASGRDYDTAGVPDNTSNDYNISIPTFYTALRKAGYHVMTVGKDDLTKATQMGTKIHQGDWRGFYHQTELGFDGALRCGGKLDVVSTPEAPHERYGHWLQAQPPITLDDGNNISAWDAHVRCVRRGNCSKESFPDRLYEDDWVARDAIRMLRYKPSNRPWFLQVNFPGPHPPFLVTPSQHRLVDGQVFPPPVDNTEYYSPQECKSIRKPELSTIDRCSYAAECEHLDKLFGLILDELSRLGERDQTIVCFSSDHGEMLGDHGFVGKLLPWQGSASVPLICTGPGIRSNQVIHRAVSTKDLAATFLDFAIRSSDSNDFTEMSFLPPPSTSKSLRKLLENGSDDFYHEFVHSGLLEWRMVVESMSGLKLVCCRGRCKRKNGSVVLSRQTHELLIFNTTNDPFDLHPLHEELPSDVIERLQRALPKGFCNDAATINSL</sequence>
<comment type="caution">
    <text evidence="4">The sequence shown here is derived from an EMBL/GenBank/DDBJ whole genome shotgun (WGS) entry which is preliminary data.</text>
</comment>
<organism evidence="4 5">
    <name type="scientific">Nitzschia inconspicua</name>
    <dbReference type="NCBI Taxonomy" id="303405"/>
    <lineage>
        <taxon>Eukaryota</taxon>
        <taxon>Sar</taxon>
        <taxon>Stramenopiles</taxon>
        <taxon>Ochrophyta</taxon>
        <taxon>Bacillariophyta</taxon>
        <taxon>Bacillariophyceae</taxon>
        <taxon>Bacillariophycidae</taxon>
        <taxon>Bacillariales</taxon>
        <taxon>Bacillariaceae</taxon>
        <taxon>Nitzschia</taxon>
    </lineage>
</organism>
<evidence type="ECO:0000313" key="4">
    <source>
        <dbReference type="EMBL" id="KAG7364129.1"/>
    </source>
</evidence>
<dbReference type="CDD" id="cd16022">
    <property type="entry name" value="sulfatase_like"/>
    <property type="match status" value="1"/>
</dbReference>
<dbReference type="AlphaFoldDB" id="A0A9K3LKL3"/>
<dbReference type="EMBL" id="JAGRRH010000021">
    <property type="protein sequence ID" value="KAG7347226.1"/>
    <property type="molecule type" value="Genomic_DNA"/>
</dbReference>
<protein>
    <submittedName>
        <fullName evidence="4">Choline-sulfatase</fullName>
    </submittedName>
</protein>
<evidence type="ECO:0000313" key="5">
    <source>
        <dbReference type="Proteomes" id="UP000693970"/>
    </source>
</evidence>
<dbReference type="InterPro" id="IPR050738">
    <property type="entry name" value="Sulfatase"/>
</dbReference>
<evidence type="ECO:0000313" key="3">
    <source>
        <dbReference type="EMBL" id="KAG7347226.1"/>
    </source>
</evidence>
<dbReference type="InterPro" id="IPR000917">
    <property type="entry name" value="Sulfatase_N"/>
</dbReference>
<evidence type="ECO:0000259" key="2">
    <source>
        <dbReference type="Pfam" id="PF00884"/>
    </source>
</evidence>
<dbReference type="Pfam" id="PF00884">
    <property type="entry name" value="Sulfatase"/>
    <property type="match status" value="1"/>
</dbReference>
<accession>A0A9K3LKL3</accession>
<dbReference type="Proteomes" id="UP000693970">
    <property type="component" value="Unassembled WGS sequence"/>
</dbReference>
<dbReference type="OrthoDB" id="96314at2759"/>
<dbReference type="PANTHER" id="PTHR42693">
    <property type="entry name" value="ARYLSULFATASE FAMILY MEMBER"/>
    <property type="match status" value="1"/>
</dbReference>
<feature type="domain" description="Sulfatase N-terminal" evidence="2">
    <location>
        <begin position="37"/>
        <end position="412"/>
    </location>
</feature>
<dbReference type="GO" id="GO:0004065">
    <property type="term" value="F:arylsulfatase activity"/>
    <property type="evidence" value="ECO:0007669"/>
    <property type="project" value="TreeGrafter"/>
</dbReference>
<dbReference type="PANTHER" id="PTHR42693:SF33">
    <property type="entry name" value="ARYLSULFATASE"/>
    <property type="match status" value="1"/>
</dbReference>
<keyword evidence="5" id="KW-1185">Reference proteome</keyword>
<proteinExistence type="inferred from homology"/>
<gene>
    <name evidence="3" type="ORF">IV203_006295</name>
    <name evidence="4" type="ORF">IV203_037331</name>
</gene>
<reference evidence="4" key="2">
    <citation type="submission" date="2021-04" db="EMBL/GenBank/DDBJ databases">
        <authorList>
            <person name="Podell S."/>
        </authorList>
    </citation>
    <scope>NUCLEOTIDE SEQUENCE</scope>
    <source>
        <strain evidence="4">Hildebrandi</strain>
    </source>
</reference>
<reference evidence="4" key="1">
    <citation type="journal article" date="2021" name="Sci. Rep.">
        <title>Diploid genomic architecture of Nitzschia inconspicua, an elite biomass production diatom.</title>
        <authorList>
            <person name="Oliver A."/>
            <person name="Podell S."/>
            <person name="Pinowska A."/>
            <person name="Traller J.C."/>
            <person name="Smith S.R."/>
            <person name="McClure R."/>
            <person name="Beliaev A."/>
            <person name="Bohutskyi P."/>
            <person name="Hill E.A."/>
            <person name="Rabines A."/>
            <person name="Zheng H."/>
            <person name="Allen L.Z."/>
            <person name="Kuo A."/>
            <person name="Grigoriev I.V."/>
            <person name="Allen A.E."/>
            <person name="Hazlebeck D."/>
            <person name="Allen E.E."/>
        </authorList>
    </citation>
    <scope>NUCLEOTIDE SEQUENCE</scope>
    <source>
        <strain evidence="4">Hildebrandi</strain>
    </source>
</reference>
<evidence type="ECO:0000256" key="1">
    <source>
        <dbReference type="ARBA" id="ARBA00008779"/>
    </source>
</evidence>
<comment type="similarity">
    <text evidence="1">Belongs to the sulfatase family.</text>
</comment>
<dbReference type="EMBL" id="JAGRRH010000009">
    <property type="protein sequence ID" value="KAG7364129.1"/>
    <property type="molecule type" value="Genomic_DNA"/>
</dbReference>
<name>A0A9K3LKL3_9STRA</name>